<feature type="signal peptide" evidence="2">
    <location>
        <begin position="1"/>
        <end position="30"/>
    </location>
</feature>
<protein>
    <submittedName>
        <fullName evidence="3">Tripartite tricarboxylate transporter substrate binding protein</fullName>
    </submittedName>
</protein>
<evidence type="ECO:0000256" key="1">
    <source>
        <dbReference type="ARBA" id="ARBA00006987"/>
    </source>
</evidence>
<dbReference type="AlphaFoldDB" id="A0A848EKJ8"/>
<evidence type="ECO:0000313" key="4">
    <source>
        <dbReference type="Proteomes" id="UP000548582"/>
    </source>
</evidence>
<keyword evidence="2" id="KW-0732">Signal</keyword>
<dbReference type="PIRSF" id="PIRSF017082">
    <property type="entry name" value="YflP"/>
    <property type="match status" value="1"/>
</dbReference>
<dbReference type="Pfam" id="PF03401">
    <property type="entry name" value="TctC"/>
    <property type="match status" value="1"/>
</dbReference>
<dbReference type="Gene3D" id="3.40.190.10">
    <property type="entry name" value="Periplasmic binding protein-like II"/>
    <property type="match status" value="1"/>
</dbReference>
<dbReference type="EMBL" id="JABBKX010000010">
    <property type="protein sequence ID" value="NMJ43917.1"/>
    <property type="molecule type" value="Genomic_DNA"/>
</dbReference>
<evidence type="ECO:0000256" key="2">
    <source>
        <dbReference type="SAM" id="SignalP"/>
    </source>
</evidence>
<dbReference type="RefSeq" id="WP_170056107.1">
    <property type="nucleotide sequence ID" value="NZ_JABBKX010000010.1"/>
</dbReference>
<organism evidence="3 4">
    <name type="scientific">Neoroseomonas marina</name>
    <dbReference type="NCBI Taxonomy" id="1232220"/>
    <lineage>
        <taxon>Bacteria</taxon>
        <taxon>Pseudomonadati</taxon>
        <taxon>Pseudomonadota</taxon>
        <taxon>Alphaproteobacteria</taxon>
        <taxon>Acetobacterales</taxon>
        <taxon>Acetobacteraceae</taxon>
        <taxon>Neoroseomonas</taxon>
    </lineage>
</organism>
<dbReference type="Gene3D" id="3.40.190.150">
    <property type="entry name" value="Bordetella uptake gene, domain 1"/>
    <property type="match status" value="1"/>
</dbReference>
<reference evidence="3 4" key="1">
    <citation type="submission" date="2020-03" db="EMBL/GenBank/DDBJ databases">
        <authorList>
            <person name="Sun Q."/>
        </authorList>
    </citation>
    <scope>NUCLEOTIDE SEQUENCE [LARGE SCALE GENOMIC DNA]</scope>
    <source>
        <strain evidence="3 4">JC162</strain>
    </source>
</reference>
<dbReference type="PANTHER" id="PTHR42928">
    <property type="entry name" value="TRICARBOXYLATE-BINDING PROTEIN"/>
    <property type="match status" value="1"/>
</dbReference>
<comment type="similarity">
    <text evidence="1">Belongs to the UPF0065 (bug) family.</text>
</comment>
<dbReference type="SUPFAM" id="SSF53850">
    <property type="entry name" value="Periplasmic binding protein-like II"/>
    <property type="match status" value="1"/>
</dbReference>
<keyword evidence="4" id="KW-1185">Reference proteome</keyword>
<dbReference type="InterPro" id="IPR005064">
    <property type="entry name" value="BUG"/>
</dbReference>
<name>A0A848EKJ8_9PROT</name>
<dbReference type="PANTHER" id="PTHR42928:SF5">
    <property type="entry name" value="BLR1237 PROTEIN"/>
    <property type="match status" value="1"/>
</dbReference>
<sequence>MTRETSMHRLIRRRPLLAATALLAPLPLAAQTAFSRPIRLIIPWAPGGTTDILGRIVAEPLGQALGQPVLVENRTGASGNIGSDTVAKAAPDGHTLLFGSMSTHAMNHALMRSMPFDGVADFTPLAMLGFAINTMVVHPSVPAQTVPEFIAYVRANPDNLAYASAGPGSTNHLCAALFESMTGVRMVHVPYRGGQPAVTDTVGGQTQLFFSAATQTMPHVEGGRLRLLAVTEAARWSRQPNVPTVGESVPGYEMAVWYGAFGPKGMDPALQQRLNAELNRILMTPAVKERLEGMGVEMAPESTAAFGQRVRTDAEKWGALIRRLGIEAS</sequence>
<gene>
    <name evidence="3" type="ORF">GWK16_21905</name>
</gene>
<evidence type="ECO:0000313" key="3">
    <source>
        <dbReference type="EMBL" id="NMJ43917.1"/>
    </source>
</evidence>
<dbReference type="Proteomes" id="UP000548582">
    <property type="component" value="Unassembled WGS sequence"/>
</dbReference>
<accession>A0A848EKJ8</accession>
<feature type="chain" id="PRO_5032634257" evidence="2">
    <location>
        <begin position="31"/>
        <end position="329"/>
    </location>
</feature>
<comment type="caution">
    <text evidence="3">The sequence shown here is derived from an EMBL/GenBank/DDBJ whole genome shotgun (WGS) entry which is preliminary data.</text>
</comment>
<dbReference type="InterPro" id="IPR042100">
    <property type="entry name" value="Bug_dom1"/>
</dbReference>
<proteinExistence type="inferred from homology"/>
<dbReference type="CDD" id="cd13578">
    <property type="entry name" value="PBP2_Bug27"/>
    <property type="match status" value="1"/>
</dbReference>